<evidence type="ECO:0000256" key="13">
    <source>
        <dbReference type="ARBA" id="ARBA00023157"/>
    </source>
</evidence>
<protein>
    <recommendedName>
        <fullName evidence="2">non-specific serine/threonine protein kinase</fullName>
        <ecNumber evidence="2">2.7.11.1</ecNumber>
    </recommendedName>
</protein>
<evidence type="ECO:0000313" key="21">
    <source>
        <dbReference type="EMBL" id="PON86956.1"/>
    </source>
</evidence>
<keyword evidence="10 18" id="KW-0067">ATP-binding</keyword>
<keyword evidence="11 19" id="KW-1133">Transmembrane helix</keyword>
<dbReference type="InterPro" id="IPR025287">
    <property type="entry name" value="WAK_GUB"/>
</dbReference>
<dbReference type="Pfam" id="PF13947">
    <property type="entry name" value="GUB_WAK_bind"/>
    <property type="match status" value="1"/>
</dbReference>
<feature type="binding site" evidence="18">
    <location>
        <position position="351"/>
    </location>
    <ligand>
        <name>ATP</name>
        <dbReference type="ChEBI" id="CHEBI:30616"/>
    </ligand>
</feature>
<dbReference type="FunCoup" id="A0A2P5EN49">
    <property type="interactions" value="472"/>
</dbReference>
<dbReference type="AlphaFoldDB" id="A0A2P5EN49"/>
<dbReference type="PROSITE" id="PS00107">
    <property type="entry name" value="PROTEIN_KINASE_ATP"/>
    <property type="match status" value="1"/>
</dbReference>
<keyword evidence="3" id="KW-0723">Serine/threonine-protein kinase</keyword>
<evidence type="ECO:0000256" key="12">
    <source>
        <dbReference type="ARBA" id="ARBA00023136"/>
    </source>
</evidence>
<evidence type="ECO:0000256" key="18">
    <source>
        <dbReference type="PROSITE-ProRule" id="PRU10141"/>
    </source>
</evidence>
<keyword evidence="13" id="KW-1015">Disulfide bond</keyword>
<comment type="catalytic activity">
    <reaction evidence="17">
        <text>L-seryl-[protein] + ATP = O-phospho-L-seryl-[protein] + ADP + H(+)</text>
        <dbReference type="Rhea" id="RHEA:17989"/>
        <dbReference type="Rhea" id="RHEA-COMP:9863"/>
        <dbReference type="Rhea" id="RHEA-COMP:11604"/>
        <dbReference type="ChEBI" id="CHEBI:15378"/>
        <dbReference type="ChEBI" id="CHEBI:29999"/>
        <dbReference type="ChEBI" id="CHEBI:30616"/>
        <dbReference type="ChEBI" id="CHEBI:83421"/>
        <dbReference type="ChEBI" id="CHEBI:456216"/>
        <dbReference type="EC" id="2.7.11.1"/>
    </reaction>
</comment>
<dbReference type="FunFam" id="1.10.510.10:FF:000590">
    <property type="entry name" value="PR5-like receptor kinase"/>
    <property type="match status" value="1"/>
</dbReference>
<dbReference type="SUPFAM" id="SSF56112">
    <property type="entry name" value="Protein kinase-like (PK-like)"/>
    <property type="match status" value="1"/>
</dbReference>
<keyword evidence="5" id="KW-0808">Transferase</keyword>
<evidence type="ECO:0000256" key="16">
    <source>
        <dbReference type="ARBA" id="ARBA00047899"/>
    </source>
</evidence>
<name>A0A2P5EN49_TREOI</name>
<keyword evidence="15" id="KW-0325">Glycoprotein</keyword>
<keyword evidence="12 19" id="KW-0472">Membrane</keyword>
<dbReference type="STRING" id="63057.A0A2P5EN49"/>
<feature type="domain" description="Protein kinase" evidence="20">
    <location>
        <begin position="323"/>
        <end position="609"/>
    </location>
</feature>
<dbReference type="EC" id="2.7.11.1" evidence="2"/>
<dbReference type="Pfam" id="PF14380">
    <property type="entry name" value="WAK_assoc"/>
    <property type="match status" value="1"/>
</dbReference>
<evidence type="ECO:0000256" key="14">
    <source>
        <dbReference type="ARBA" id="ARBA00023170"/>
    </source>
</evidence>
<accession>A0A2P5EN49</accession>
<dbReference type="InParanoid" id="A0A2P5EN49"/>
<dbReference type="PANTHER" id="PTHR27009">
    <property type="entry name" value="RUST RESISTANCE KINASE LR10-RELATED"/>
    <property type="match status" value="1"/>
</dbReference>
<evidence type="ECO:0000256" key="1">
    <source>
        <dbReference type="ARBA" id="ARBA00004479"/>
    </source>
</evidence>
<proteinExistence type="predicted"/>
<evidence type="ECO:0000256" key="15">
    <source>
        <dbReference type="ARBA" id="ARBA00023180"/>
    </source>
</evidence>
<evidence type="ECO:0000256" key="19">
    <source>
        <dbReference type="SAM" id="Phobius"/>
    </source>
</evidence>
<dbReference type="SMART" id="SM00220">
    <property type="entry name" value="S_TKc"/>
    <property type="match status" value="1"/>
</dbReference>
<dbReference type="InterPro" id="IPR008271">
    <property type="entry name" value="Ser/Thr_kinase_AS"/>
</dbReference>
<comment type="catalytic activity">
    <reaction evidence="16">
        <text>L-threonyl-[protein] + ATP = O-phospho-L-threonyl-[protein] + ADP + H(+)</text>
        <dbReference type="Rhea" id="RHEA:46608"/>
        <dbReference type="Rhea" id="RHEA-COMP:11060"/>
        <dbReference type="Rhea" id="RHEA-COMP:11605"/>
        <dbReference type="ChEBI" id="CHEBI:15378"/>
        <dbReference type="ChEBI" id="CHEBI:30013"/>
        <dbReference type="ChEBI" id="CHEBI:30616"/>
        <dbReference type="ChEBI" id="CHEBI:61977"/>
        <dbReference type="ChEBI" id="CHEBI:456216"/>
        <dbReference type="EC" id="2.7.11.1"/>
    </reaction>
</comment>
<evidence type="ECO:0000256" key="10">
    <source>
        <dbReference type="ARBA" id="ARBA00022840"/>
    </source>
</evidence>
<dbReference type="Gene3D" id="1.10.510.10">
    <property type="entry name" value="Transferase(Phosphotransferase) domain 1"/>
    <property type="match status" value="1"/>
</dbReference>
<evidence type="ECO:0000256" key="8">
    <source>
        <dbReference type="ARBA" id="ARBA00022741"/>
    </source>
</evidence>
<keyword evidence="9 21" id="KW-0418">Kinase</keyword>
<evidence type="ECO:0000256" key="2">
    <source>
        <dbReference type="ARBA" id="ARBA00012513"/>
    </source>
</evidence>
<evidence type="ECO:0000256" key="11">
    <source>
        <dbReference type="ARBA" id="ARBA00022989"/>
    </source>
</evidence>
<comment type="subcellular location">
    <subcellularLocation>
        <location evidence="1">Membrane</location>
        <topology evidence="1">Single-pass type I membrane protein</topology>
    </subcellularLocation>
</comment>
<keyword evidence="14" id="KW-0675">Receptor</keyword>
<comment type="caution">
    <text evidence="21">The sequence shown here is derived from an EMBL/GenBank/DDBJ whole genome shotgun (WGS) entry which is preliminary data.</text>
</comment>
<dbReference type="InterPro" id="IPR001245">
    <property type="entry name" value="Ser-Thr/Tyr_kinase_cat_dom"/>
</dbReference>
<dbReference type="Gene3D" id="3.30.200.20">
    <property type="entry name" value="Phosphorylase Kinase, domain 1"/>
    <property type="match status" value="1"/>
</dbReference>
<keyword evidence="8 18" id="KW-0547">Nucleotide-binding</keyword>
<dbReference type="GO" id="GO:0004674">
    <property type="term" value="F:protein serine/threonine kinase activity"/>
    <property type="evidence" value="ECO:0007669"/>
    <property type="project" value="UniProtKB-KW"/>
</dbReference>
<keyword evidence="4" id="KW-0245">EGF-like domain</keyword>
<evidence type="ECO:0000256" key="3">
    <source>
        <dbReference type="ARBA" id="ARBA00022527"/>
    </source>
</evidence>
<evidence type="ECO:0000256" key="5">
    <source>
        <dbReference type="ARBA" id="ARBA00022679"/>
    </source>
</evidence>
<dbReference type="PROSITE" id="PS00108">
    <property type="entry name" value="PROTEIN_KINASE_ST"/>
    <property type="match status" value="1"/>
</dbReference>
<dbReference type="GO" id="GO:0016020">
    <property type="term" value="C:membrane"/>
    <property type="evidence" value="ECO:0007669"/>
    <property type="project" value="UniProtKB-SubCell"/>
</dbReference>
<dbReference type="InterPro" id="IPR032872">
    <property type="entry name" value="WAK_assoc_C"/>
</dbReference>
<evidence type="ECO:0000256" key="4">
    <source>
        <dbReference type="ARBA" id="ARBA00022536"/>
    </source>
</evidence>
<dbReference type="EMBL" id="JXTC01000123">
    <property type="protein sequence ID" value="PON86956.1"/>
    <property type="molecule type" value="Genomic_DNA"/>
</dbReference>
<dbReference type="PROSITE" id="PS50011">
    <property type="entry name" value="PROTEIN_KINASE_DOM"/>
    <property type="match status" value="1"/>
</dbReference>
<evidence type="ECO:0000256" key="6">
    <source>
        <dbReference type="ARBA" id="ARBA00022692"/>
    </source>
</evidence>
<keyword evidence="7" id="KW-0732">Signal</keyword>
<reference evidence="22" key="1">
    <citation type="submission" date="2016-06" db="EMBL/GenBank/DDBJ databases">
        <title>Parallel loss of symbiosis genes in relatives of nitrogen-fixing non-legume Parasponia.</title>
        <authorList>
            <person name="Van Velzen R."/>
            <person name="Holmer R."/>
            <person name="Bu F."/>
            <person name="Rutten L."/>
            <person name="Van Zeijl A."/>
            <person name="Liu W."/>
            <person name="Santuari L."/>
            <person name="Cao Q."/>
            <person name="Sharma T."/>
            <person name="Shen D."/>
            <person name="Roswanjaya Y."/>
            <person name="Wardhani T."/>
            <person name="Kalhor M.S."/>
            <person name="Jansen J."/>
            <person name="Van den Hoogen J."/>
            <person name="Gungor B."/>
            <person name="Hartog M."/>
            <person name="Hontelez J."/>
            <person name="Verver J."/>
            <person name="Yang W.-C."/>
            <person name="Schijlen E."/>
            <person name="Repin R."/>
            <person name="Schilthuizen M."/>
            <person name="Schranz E."/>
            <person name="Heidstra R."/>
            <person name="Miyata K."/>
            <person name="Fedorova E."/>
            <person name="Kohlen W."/>
            <person name="Bisseling T."/>
            <person name="Smit S."/>
            <person name="Geurts R."/>
        </authorList>
    </citation>
    <scope>NUCLEOTIDE SEQUENCE [LARGE SCALE GENOMIC DNA]</scope>
    <source>
        <strain evidence="22">cv. RG33-2</strain>
    </source>
</reference>
<organism evidence="21 22">
    <name type="scientific">Trema orientale</name>
    <name type="common">Charcoal tree</name>
    <name type="synonym">Celtis orientalis</name>
    <dbReference type="NCBI Taxonomy" id="63057"/>
    <lineage>
        <taxon>Eukaryota</taxon>
        <taxon>Viridiplantae</taxon>
        <taxon>Streptophyta</taxon>
        <taxon>Embryophyta</taxon>
        <taxon>Tracheophyta</taxon>
        <taxon>Spermatophyta</taxon>
        <taxon>Magnoliopsida</taxon>
        <taxon>eudicotyledons</taxon>
        <taxon>Gunneridae</taxon>
        <taxon>Pentapetalae</taxon>
        <taxon>rosids</taxon>
        <taxon>fabids</taxon>
        <taxon>Rosales</taxon>
        <taxon>Cannabaceae</taxon>
        <taxon>Trema</taxon>
    </lineage>
</organism>
<evidence type="ECO:0000256" key="17">
    <source>
        <dbReference type="ARBA" id="ARBA00048679"/>
    </source>
</evidence>
<dbReference type="InterPro" id="IPR017441">
    <property type="entry name" value="Protein_kinase_ATP_BS"/>
</dbReference>
<evidence type="ECO:0000256" key="9">
    <source>
        <dbReference type="ARBA" id="ARBA00022777"/>
    </source>
</evidence>
<feature type="transmembrane region" description="Helical" evidence="19">
    <location>
        <begin position="252"/>
        <end position="276"/>
    </location>
</feature>
<evidence type="ECO:0000256" key="7">
    <source>
        <dbReference type="ARBA" id="ARBA00022729"/>
    </source>
</evidence>
<dbReference type="Pfam" id="PF07714">
    <property type="entry name" value="PK_Tyr_Ser-Thr"/>
    <property type="match status" value="1"/>
</dbReference>
<dbReference type="FunFam" id="3.30.200.20:FF:000059">
    <property type="entry name" value="S-receptor-like serine/threonine-protein kinase"/>
    <property type="match status" value="1"/>
</dbReference>
<dbReference type="GO" id="GO:0030247">
    <property type="term" value="F:polysaccharide binding"/>
    <property type="evidence" value="ECO:0007669"/>
    <property type="project" value="InterPro"/>
</dbReference>
<keyword evidence="6 19" id="KW-0812">Transmembrane</keyword>
<dbReference type="InterPro" id="IPR045874">
    <property type="entry name" value="LRK10/LRL21-25-like"/>
</dbReference>
<dbReference type="GO" id="GO:0005524">
    <property type="term" value="F:ATP binding"/>
    <property type="evidence" value="ECO:0007669"/>
    <property type="project" value="UniProtKB-UniRule"/>
</dbReference>
<keyword evidence="22" id="KW-1185">Reference proteome</keyword>
<dbReference type="OrthoDB" id="1560977at2759"/>
<dbReference type="Proteomes" id="UP000237000">
    <property type="component" value="Unassembled WGS sequence"/>
</dbReference>
<sequence length="629" mass="70793">MNPLLHSSSFLFLTIVIASVGISSSFRVLKDEAKFEACSRLFECGNRTLGYPFWGGDRIQDCGLPELKLECQNNTYPQVGIDSRNFYILDIREMDQILTVVGADMVGDGCPERIVNTTIDDSPFECASNNAKLTYVYNCSNGIPSSVPSKLRCARKIEPVYDGYYTLRPWVRENHSCSSGISIPLLGKYYTDLTSGFLTATNALKKGFDLKYKRDYGQRACWGCLESSGQCGFDRTSQEFVCFSHQGKGRDFVVKVAIAAAFAGIGVLVIMLFCFLRKFSSNGLTCFWKNQNSAHRSIEAFLRNYGPVQVRRYSYLEVRKMTNSFKEKLGQGGFGSVYRGKLHDGCLVAVKVLNKSKTNREDFINEVATISRTSHVNIVTLLGFCFEGAKKALIYEFMPNGSLEKFVFDENATENQLDWKTHYQISLGIARGLEYLHRGCNTRILHFDIKPHNILLDADFVPKISDFGLAKICTRKDSLISMLCPRGTVGYIAPEVFSRNFGGVSHKSDVYSYGMMVLEMVGGRKNINVRADNTSEIYFPQWIYKRLEVEELGLKRIMNEDDCVKVRKMIIMSLWCIQTNPSNRPAMSRVIDMLEGSLDSLQVPPKPFLSSLPRSPPSESSRAIISLQV</sequence>
<gene>
    <name evidence="21" type="ORF">TorRG33x02_172030</name>
</gene>
<dbReference type="InterPro" id="IPR011009">
    <property type="entry name" value="Kinase-like_dom_sf"/>
</dbReference>
<evidence type="ECO:0000259" key="20">
    <source>
        <dbReference type="PROSITE" id="PS50011"/>
    </source>
</evidence>
<evidence type="ECO:0000313" key="22">
    <source>
        <dbReference type="Proteomes" id="UP000237000"/>
    </source>
</evidence>
<dbReference type="InterPro" id="IPR000719">
    <property type="entry name" value="Prot_kinase_dom"/>
</dbReference>